<dbReference type="OrthoDB" id="3246365at2759"/>
<evidence type="ECO:0000256" key="1">
    <source>
        <dbReference type="SAM" id="MobiDB-lite"/>
    </source>
</evidence>
<dbReference type="InParanoid" id="A0A369JWJ3"/>
<proteinExistence type="predicted"/>
<name>A0A369JWJ3_HYPMA</name>
<dbReference type="Proteomes" id="UP000076154">
    <property type="component" value="Unassembled WGS sequence"/>
</dbReference>
<evidence type="ECO:0000313" key="2">
    <source>
        <dbReference type="EMBL" id="RDB24745.1"/>
    </source>
</evidence>
<dbReference type="EMBL" id="LUEZ02000041">
    <property type="protein sequence ID" value="RDB24745.1"/>
    <property type="molecule type" value="Genomic_DNA"/>
</dbReference>
<evidence type="ECO:0000313" key="3">
    <source>
        <dbReference type="Proteomes" id="UP000076154"/>
    </source>
</evidence>
<comment type="caution">
    <text evidence="2">The sequence shown here is derived from an EMBL/GenBank/DDBJ whole genome shotgun (WGS) entry which is preliminary data.</text>
</comment>
<protein>
    <submittedName>
        <fullName evidence="2">Uncharacterized protein</fullName>
    </submittedName>
</protein>
<keyword evidence="3" id="KW-1185">Reference proteome</keyword>
<sequence>MPLSTAPAFLIGIGARILLDAFTRSGAASIRDFVLIGVWQGVGLHYAASKNPSVAIILALVAALKLFVEFNMAQDTTQTAITILGVALGILCTEWLSQFFRSPHVPDSDRRRKKSMPTANGHASRRDRLVQFRAGPEGDASDARHKAFRNTVTISDITSVDSNSEMIGPSASMTPLDREIAILRTRASLADSERRRFKEERKWAISQGNEARASQMKWQVKRYTALMQSFHREADAKLIEASGGRPRLHGTEEPKLPSSSRPSRHRKEISNGQAAPRSVDAPLTRSATYKQVARDAVR</sequence>
<organism evidence="2 3">
    <name type="scientific">Hypsizygus marmoreus</name>
    <name type="common">White beech mushroom</name>
    <name type="synonym">Agaricus marmoreus</name>
    <dbReference type="NCBI Taxonomy" id="39966"/>
    <lineage>
        <taxon>Eukaryota</taxon>
        <taxon>Fungi</taxon>
        <taxon>Dikarya</taxon>
        <taxon>Basidiomycota</taxon>
        <taxon>Agaricomycotina</taxon>
        <taxon>Agaricomycetes</taxon>
        <taxon>Agaricomycetidae</taxon>
        <taxon>Agaricales</taxon>
        <taxon>Tricholomatineae</taxon>
        <taxon>Lyophyllaceae</taxon>
        <taxon>Hypsizygus</taxon>
    </lineage>
</organism>
<reference evidence="2" key="1">
    <citation type="submission" date="2018-04" db="EMBL/GenBank/DDBJ databases">
        <title>Whole genome sequencing of Hypsizygus marmoreus.</title>
        <authorList>
            <person name="Choi I.-G."/>
            <person name="Min B."/>
            <person name="Kim J.-G."/>
            <person name="Kim S."/>
            <person name="Oh Y.-L."/>
            <person name="Kong W.-S."/>
            <person name="Park H."/>
            <person name="Jeong J."/>
            <person name="Song E.-S."/>
        </authorList>
    </citation>
    <scope>NUCLEOTIDE SEQUENCE [LARGE SCALE GENOMIC DNA]</scope>
    <source>
        <strain evidence="2">51987-8</strain>
    </source>
</reference>
<feature type="region of interest" description="Disordered" evidence="1">
    <location>
        <begin position="103"/>
        <end position="143"/>
    </location>
</feature>
<gene>
    <name evidence="2" type="ORF">Hypma_007716</name>
</gene>
<accession>A0A369JWJ3</accession>
<feature type="region of interest" description="Disordered" evidence="1">
    <location>
        <begin position="242"/>
        <end position="298"/>
    </location>
</feature>
<dbReference type="AlphaFoldDB" id="A0A369JWJ3"/>